<dbReference type="EMBL" id="SEOQ01000225">
    <property type="protein sequence ID" value="TFY66697.1"/>
    <property type="molecule type" value="Genomic_DNA"/>
</dbReference>
<dbReference type="Proteomes" id="UP000298327">
    <property type="component" value="Unassembled WGS sequence"/>
</dbReference>
<sequence>MSYVDNTSYAQKPEGNGNYGAPVNGAVSAQPQGTMPMQTGAGGGNRNALNKPFNGNRERDWSYGLFDCFGDLGACCLASCVPCVAYSVNKSRLDYLERNGKPHPNHGDICSGDCVIHGLISICGCGWVLQIGVRNNIRNRYAVEGGACGDCMSAWCCAPCELTQESREIELEEQSFGR</sequence>
<dbReference type="AlphaFoldDB" id="A0A4Y9YY67"/>
<proteinExistence type="predicted"/>
<dbReference type="STRING" id="205917.A0A4Y9YY67"/>
<name>A0A4Y9YY67_9AGAM</name>
<feature type="compositionally biased region" description="Polar residues" evidence="1">
    <location>
        <begin position="1"/>
        <end position="10"/>
    </location>
</feature>
<evidence type="ECO:0008006" key="4">
    <source>
        <dbReference type="Google" id="ProtNLM"/>
    </source>
</evidence>
<comment type="caution">
    <text evidence="2">The sequence shown here is derived from an EMBL/GenBank/DDBJ whole genome shotgun (WGS) entry which is preliminary data.</text>
</comment>
<keyword evidence="3" id="KW-1185">Reference proteome</keyword>
<gene>
    <name evidence="2" type="ORF">EVG20_g4395</name>
</gene>
<protein>
    <recommendedName>
        <fullName evidence="4">PLAC8-domain-containing protein</fullName>
    </recommendedName>
</protein>
<dbReference type="PANTHER" id="PTHR15907">
    <property type="entry name" value="DUF614 FAMILY PROTEIN-RELATED"/>
    <property type="match status" value="1"/>
</dbReference>
<organism evidence="2 3">
    <name type="scientific">Dentipellis fragilis</name>
    <dbReference type="NCBI Taxonomy" id="205917"/>
    <lineage>
        <taxon>Eukaryota</taxon>
        <taxon>Fungi</taxon>
        <taxon>Dikarya</taxon>
        <taxon>Basidiomycota</taxon>
        <taxon>Agaricomycotina</taxon>
        <taxon>Agaricomycetes</taxon>
        <taxon>Russulales</taxon>
        <taxon>Hericiaceae</taxon>
        <taxon>Dentipellis</taxon>
    </lineage>
</organism>
<evidence type="ECO:0000313" key="3">
    <source>
        <dbReference type="Proteomes" id="UP000298327"/>
    </source>
</evidence>
<dbReference type="OrthoDB" id="1045822at2759"/>
<dbReference type="InterPro" id="IPR006461">
    <property type="entry name" value="PLAC_motif_containing"/>
</dbReference>
<feature type="compositionally biased region" description="Polar residues" evidence="1">
    <location>
        <begin position="27"/>
        <end position="37"/>
    </location>
</feature>
<evidence type="ECO:0000313" key="2">
    <source>
        <dbReference type="EMBL" id="TFY66697.1"/>
    </source>
</evidence>
<dbReference type="NCBIfam" id="TIGR01571">
    <property type="entry name" value="A_thal_Cys_rich"/>
    <property type="match status" value="1"/>
</dbReference>
<reference evidence="2 3" key="1">
    <citation type="submission" date="2019-02" db="EMBL/GenBank/DDBJ databases">
        <title>Genome sequencing of the rare red list fungi Dentipellis fragilis.</title>
        <authorList>
            <person name="Buettner E."/>
            <person name="Kellner H."/>
        </authorList>
    </citation>
    <scope>NUCLEOTIDE SEQUENCE [LARGE SCALE GENOMIC DNA]</scope>
    <source>
        <strain evidence="2 3">DSM 105465</strain>
    </source>
</reference>
<dbReference type="Pfam" id="PF04749">
    <property type="entry name" value="PLAC8"/>
    <property type="match status" value="1"/>
</dbReference>
<feature type="region of interest" description="Disordered" evidence="1">
    <location>
        <begin position="1"/>
        <end position="51"/>
    </location>
</feature>
<accession>A0A4Y9YY67</accession>
<evidence type="ECO:0000256" key="1">
    <source>
        <dbReference type="SAM" id="MobiDB-lite"/>
    </source>
</evidence>